<comment type="caution">
    <text evidence="4">The sequence shown here is derived from an EMBL/GenBank/DDBJ whole genome shotgun (WGS) entry which is preliminary data.</text>
</comment>
<keyword evidence="5" id="KW-1185">Reference proteome</keyword>
<evidence type="ECO:0000313" key="4">
    <source>
        <dbReference type="EMBL" id="RZB43887.1"/>
    </source>
</evidence>
<protein>
    <submittedName>
        <fullName evidence="4">Arm repeat protein interacting with ABF2</fullName>
    </submittedName>
</protein>
<evidence type="ECO:0000313" key="5">
    <source>
        <dbReference type="Proteomes" id="UP000289340"/>
    </source>
</evidence>
<dbReference type="PANTHER" id="PTHR46710">
    <property type="entry name" value="ARM REPEAT PROTEIN INTERACTING WITH ABF2"/>
    <property type="match status" value="1"/>
</dbReference>
<dbReference type="Gene3D" id="3.30.710.10">
    <property type="entry name" value="Potassium Channel Kv1.1, Chain A"/>
    <property type="match status" value="1"/>
</dbReference>
<comment type="subcellular location">
    <subcellularLocation>
        <location evidence="1">Endomembrane system</location>
        <topology evidence="1">Peripheral membrane protein</topology>
    </subcellularLocation>
</comment>
<evidence type="ECO:0000256" key="2">
    <source>
        <dbReference type="ARBA" id="ARBA00004906"/>
    </source>
</evidence>
<dbReference type="Proteomes" id="UP000289340">
    <property type="component" value="Chromosome 20"/>
</dbReference>
<gene>
    <name evidence="4" type="ORF">D0Y65_054101</name>
</gene>
<dbReference type="Pfam" id="PF00651">
    <property type="entry name" value="BTB"/>
    <property type="match status" value="1"/>
</dbReference>
<dbReference type="InterPro" id="IPR000210">
    <property type="entry name" value="BTB/POZ_dom"/>
</dbReference>
<dbReference type="GO" id="GO:0012505">
    <property type="term" value="C:endomembrane system"/>
    <property type="evidence" value="ECO:0007669"/>
    <property type="project" value="UniProtKB-SubCell"/>
</dbReference>
<reference evidence="4 5" key="1">
    <citation type="submission" date="2018-09" db="EMBL/GenBank/DDBJ databases">
        <title>A high-quality reference genome of wild soybean provides a powerful tool to mine soybean genomes.</title>
        <authorList>
            <person name="Xie M."/>
            <person name="Chung C.Y.L."/>
            <person name="Li M.-W."/>
            <person name="Wong F.-L."/>
            <person name="Chan T.-F."/>
            <person name="Lam H.-M."/>
        </authorList>
    </citation>
    <scope>NUCLEOTIDE SEQUENCE [LARGE SCALE GENOMIC DNA]</scope>
    <source>
        <strain evidence="5">cv. W05</strain>
        <tissue evidence="4">Hypocotyl of etiolated seedlings</tissue>
    </source>
</reference>
<sequence length="189" mass="21995">MEEEEDDSMVAKCPASLYVMSPAGKEWWHICTVWRLEERRKGRQKKDNEQKGPLGTEKEARDIEIPNIRWEIFELMMRFVYCGSVDVTLDIALDLLRAANQYLLEGLKRLCEYTIAQDISPENVSSMYELSEAFNAISLRHACILFILEQFDKLSSRPGHSLLIQRIIPEIRNYFVKALTKANSHDNRL</sequence>
<dbReference type="InterPro" id="IPR044282">
    <property type="entry name" value="ABAP1/ARIA"/>
</dbReference>
<evidence type="ECO:0000256" key="1">
    <source>
        <dbReference type="ARBA" id="ARBA00004184"/>
    </source>
</evidence>
<dbReference type="SUPFAM" id="SSF54695">
    <property type="entry name" value="POZ domain"/>
    <property type="match status" value="1"/>
</dbReference>
<evidence type="ECO:0000259" key="3">
    <source>
        <dbReference type="Pfam" id="PF00651"/>
    </source>
</evidence>
<accession>A0A445F539</accession>
<dbReference type="InterPro" id="IPR011333">
    <property type="entry name" value="SKP1/BTB/POZ_sf"/>
</dbReference>
<dbReference type="AlphaFoldDB" id="A0A445F539"/>
<proteinExistence type="predicted"/>
<feature type="domain" description="BTB" evidence="3">
    <location>
        <begin position="57"/>
        <end position="117"/>
    </location>
</feature>
<dbReference type="EMBL" id="QZWG01000020">
    <property type="protein sequence ID" value="RZB43887.1"/>
    <property type="molecule type" value="Genomic_DNA"/>
</dbReference>
<name>A0A445F539_GLYSO</name>
<organism evidence="4 5">
    <name type="scientific">Glycine soja</name>
    <name type="common">Wild soybean</name>
    <dbReference type="NCBI Taxonomy" id="3848"/>
    <lineage>
        <taxon>Eukaryota</taxon>
        <taxon>Viridiplantae</taxon>
        <taxon>Streptophyta</taxon>
        <taxon>Embryophyta</taxon>
        <taxon>Tracheophyta</taxon>
        <taxon>Spermatophyta</taxon>
        <taxon>Magnoliopsida</taxon>
        <taxon>eudicotyledons</taxon>
        <taxon>Gunneridae</taxon>
        <taxon>Pentapetalae</taxon>
        <taxon>rosids</taxon>
        <taxon>fabids</taxon>
        <taxon>Fabales</taxon>
        <taxon>Fabaceae</taxon>
        <taxon>Papilionoideae</taxon>
        <taxon>50 kb inversion clade</taxon>
        <taxon>NPAAA clade</taxon>
        <taxon>indigoferoid/millettioid clade</taxon>
        <taxon>Phaseoleae</taxon>
        <taxon>Glycine</taxon>
        <taxon>Glycine subgen. Soja</taxon>
    </lineage>
</organism>
<dbReference type="PANTHER" id="PTHR46710:SF12">
    <property type="entry name" value="ARM REPEAT PROTEIN INTERACTING WITH ABF2 PROTEIN"/>
    <property type="match status" value="1"/>
</dbReference>
<comment type="pathway">
    <text evidence="2">Protein modification; protein ubiquitination.</text>
</comment>